<proteinExistence type="predicted"/>
<reference evidence="2" key="1">
    <citation type="submission" date="2017-10" db="EMBL/GenBank/DDBJ databases">
        <authorList>
            <person name="Regsiter A."/>
            <person name="William W."/>
        </authorList>
    </citation>
    <scope>NUCLEOTIDE SEQUENCE [LARGE SCALE GENOMIC DNA]</scope>
</reference>
<accession>A0A2N9AJ00</accession>
<name>A0A2N9AJ00_METEX</name>
<sequence>MVRSAVHQALHAKRVRRLISRKSACRPDLSATNPGAVAHERQTFAPTVLSYCLPGTLPEVIVWDAQSAFFPRAL</sequence>
<dbReference type="EMBL" id="LT962688">
    <property type="protein sequence ID" value="SOR27336.1"/>
    <property type="molecule type" value="Genomic_DNA"/>
</dbReference>
<protein>
    <submittedName>
        <fullName evidence="1">Uncharacterized protein</fullName>
    </submittedName>
</protein>
<organism evidence="1 2">
    <name type="scientific">Methylorubrum extorquens</name>
    <name type="common">Methylobacterium dichloromethanicum</name>
    <name type="synonym">Methylobacterium extorquens</name>
    <dbReference type="NCBI Taxonomy" id="408"/>
    <lineage>
        <taxon>Bacteria</taxon>
        <taxon>Pseudomonadati</taxon>
        <taxon>Pseudomonadota</taxon>
        <taxon>Alphaproteobacteria</taxon>
        <taxon>Hyphomicrobiales</taxon>
        <taxon>Methylobacteriaceae</taxon>
        <taxon>Methylorubrum</taxon>
    </lineage>
</organism>
<dbReference type="Proteomes" id="UP000233769">
    <property type="component" value="Chromosome tk0001"/>
</dbReference>
<evidence type="ECO:0000313" key="2">
    <source>
        <dbReference type="Proteomes" id="UP000233769"/>
    </source>
</evidence>
<dbReference type="AlphaFoldDB" id="A0A2N9AJ00"/>
<evidence type="ECO:0000313" key="1">
    <source>
        <dbReference type="EMBL" id="SOR27336.1"/>
    </source>
</evidence>
<gene>
    <name evidence="1" type="ORF">TK0001_0734</name>
</gene>